<dbReference type="EMBL" id="JACMRX010000002">
    <property type="protein sequence ID" value="KAF7995864.1"/>
    <property type="molecule type" value="Genomic_DNA"/>
</dbReference>
<dbReference type="InterPro" id="IPR029332">
    <property type="entry name" value="PEHE_dom"/>
</dbReference>
<reference evidence="4 5" key="1">
    <citation type="submission" date="2020-08" db="EMBL/GenBank/DDBJ databases">
        <title>Aphidius gifuensis genome sequencing and assembly.</title>
        <authorList>
            <person name="Du Z."/>
        </authorList>
    </citation>
    <scope>NUCLEOTIDE SEQUENCE [LARGE SCALE GENOMIC DNA]</scope>
    <source>
        <strain evidence="4">YNYX2018</strain>
        <tissue evidence="4">Adults</tissue>
    </source>
</reference>
<dbReference type="GO" id="GO:0035035">
    <property type="term" value="F:histone acetyltransferase binding"/>
    <property type="evidence" value="ECO:0007669"/>
    <property type="project" value="TreeGrafter"/>
</dbReference>
<keyword evidence="5" id="KW-1185">Reference proteome</keyword>
<feature type="region of interest" description="Disordered" evidence="2">
    <location>
        <begin position="1096"/>
        <end position="1141"/>
    </location>
</feature>
<feature type="compositionally biased region" description="Low complexity" evidence="2">
    <location>
        <begin position="661"/>
        <end position="695"/>
    </location>
</feature>
<dbReference type="PANTHER" id="PTHR22443:SF18">
    <property type="entry name" value="NON-SPECIFIC LETHAL 1, ISOFORM M"/>
    <property type="match status" value="1"/>
</dbReference>
<feature type="compositionally biased region" description="Basic and acidic residues" evidence="2">
    <location>
        <begin position="818"/>
        <end position="829"/>
    </location>
</feature>
<feature type="region of interest" description="Disordered" evidence="2">
    <location>
        <begin position="1227"/>
        <end position="1283"/>
    </location>
</feature>
<sequence length="1283" mass="144403">MGVSTAPEQHRRGFTCRWEPLDVEAVAPATSVAVMAPALTESGPQKPDNLLSPLPSSGFLTKEQAAQVCHNREVLAKFVVSANVQPTKIDEHCLRGISKDLIRDVINSKYVNGLDSLSKLANDSDLIASKLTEVETGNLEDEEESGDIEDDYAKQQLQQQTQHQQQLDKQEEEDNNIVKLEKENIINNQIYINNNSTNNQQQQQELENNINNLKHSLFLTDCNIIDESDAIMSEPSACDNNDEMGFIKTNDDVIPMIPIIGNDDLSDNKNLIDDVKNIMELTNDLSTNVVGDITSNVDDILQVFKSMEENVDNNIVDTNNVNDITNDTTNIFSINEGFTSFDERVFNDVDDNIDIGDVIDQQQQHEHEQHQQQQQQQYEQQQQQQQHLHLQQLQQLQLELQLSDENLRIQQLQVDEQQYNNERKCEFLLRRLRKIQAKIIGRHVAEECHGVLEISHNSVKNYLLQEIANISGSNITQTAIKLPDIGGNINTFLQKIEKSCLAQSNSVSRQRPSYRYFGAGSRDNITSGNNTNNNRHQVFGAAQVKIDGDEVENIAGSLAMQLHTVETKIDSDCTASSSGGESCDEMETYNNLQQQQLPITKRAAWKYAQDRAGIAARWTWLQAQITDLEFRIRHHNEFQRQIRSTKGHVVLKNVESINGYSGSLPGSTPTPSPSSSSTTTTLNEDDTSTASSSSSCCRTRPFVWELYKKRKLIRVDGLHEYSKRAAKPSNIRCNCDHVLPSCALCTGRIDPTQPQESHEQLSLADKIALVDTSYHPVLSFTDEISHCTHFNSIMKSSDWQQRTLRGSNNNNSNRLSRNNKDKDTIDNNNRRSNKIKLSDGRSNKYTTLSSTSTLTPTTPTALATTTTTLLTTPISTATTTTPSSLALTSSSSRIKKSSLLTARITRKDKGKKDSSTRRNIIGKRKIKTHLNDYYDDDASIYSSSSKHSSPVSSPLPIMNSVTIPLTHITSTAITTITTQSTTTTTPITTNTDRHTKEKTTNSHKRLRRGSYDIDNIVIPYSVAASAKPEKLQYKEILTPKWRLCGDMIKQDLKNGILHRPSQDSDSEDVSEETIALRHERSEREENKRFMNYINRLPQGRLRHPRRADSRADSGANTPDPMSPQTGDFGGDVTSPPATPSCIQETEQNNIIDVHKNSSLQYAVRRRTYSSSMRIRDENINSIADDEHEVLPYDPRLFPLTEDIYDKMLQVMPDGHWQTSDETLCLPEEEKPDDEAEIDSHESDTTESAYFDAEGDAEDPNDPEWTVGDDRDAEKERIRPTAKR</sequence>
<comment type="caution">
    <text evidence="4">The sequence shown here is derived from an EMBL/GenBank/DDBJ whole genome shotgun (WGS) entry which is preliminary data.</text>
</comment>
<name>A0A835CTD4_APHGI</name>
<dbReference type="InterPro" id="IPR026180">
    <property type="entry name" value="NSL1"/>
</dbReference>
<keyword evidence="1" id="KW-0175">Coiled coil</keyword>
<feature type="compositionally biased region" description="Low complexity" evidence="2">
    <location>
        <begin position="846"/>
        <end position="866"/>
    </location>
</feature>
<dbReference type="OrthoDB" id="6022640at2759"/>
<organism evidence="4 5">
    <name type="scientific">Aphidius gifuensis</name>
    <name type="common">Parasitoid wasp</name>
    <dbReference type="NCBI Taxonomy" id="684658"/>
    <lineage>
        <taxon>Eukaryota</taxon>
        <taxon>Metazoa</taxon>
        <taxon>Ecdysozoa</taxon>
        <taxon>Arthropoda</taxon>
        <taxon>Hexapoda</taxon>
        <taxon>Insecta</taxon>
        <taxon>Pterygota</taxon>
        <taxon>Neoptera</taxon>
        <taxon>Endopterygota</taxon>
        <taxon>Hymenoptera</taxon>
        <taxon>Apocrita</taxon>
        <taxon>Ichneumonoidea</taxon>
        <taxon>Braconidae</taxon>
        <taxon>Aphidiinae</taxon>
        <taxon>Aphidius</taxon>
    </lineage>
</organism>
<proteinExistence type="predicted"/>
<feature type="compositionally biased region" description="Low complexity" evidence="2">
    <location>
        <begin position="804"/>
        <end position="816"/>
    </location>
</feature>
<feature type="region of interest" description="Disordered" evidence="2">
    <location>
        <begin position="803"/>
        <end position="866"/>
    </location>
</feature>
<dbReference type="Proteomes" id="UP000639338">
    <property type="component" value="Unassembled WGS sequence"/>
</dbReference>
<evidence type="ECO:0000313" key="5">
    <source>
        <dbReference type="Proteomes" id="UP000639338"/>
    </source>
</evidence>
<feature type="domain" description="PEHE" evidence="3">
    <location>
        <begin position="1036"/>
        <end position="1192"/>
    </location>
</feature>
<feature type="coiled-coil region" evidence="1">
    <location>
        <begin position="364"/>
        <end position="422"/>
    </location>
</feature>
<dbReference type="SMART" id="SM01300">
    <property type="entry name" value="PEHE"/>
    <property type="match status" value="1"/>
</dbReference>
<feature type="compositionally biased region" description="Basic and acidic residues" evidence="2">
    <location>
        <begin position="991"/>
        <end position="1000"/>
    </location>
</feature>
<feature type="coiled-coil region" evidence="1">
    <location>
        <begin position="153"/>
        <end position="216"/>
    </location>
</feature>
<protein>
    <recommendedName>
        <fullName evidence="3">PEHE domain-containing protein</fullName>
    </recommendedName>
</protein>
<evidence type="ECO:0000256" key="1">
    <source>
        <dbReference type="SAM" id="Coils"/>
    </source>
</evidence>
<feature type="compositionally biased region" description="Basic and acidic residues" evidence="2">
    <location>
        <begin position="1267"/>
        <end position="1283"/>
    </location>
</feature>
<evidence type="ECO:0000313" key="4">
    <source>
        <dbReference type="EMBL" id="KAF7995864.1"/>
    </source>
</evidence>
<accession>A0A835CTD4</accession>
<feature type="region of interest" description="Disordered" evidence="2">
    <location>
        <begin position="873"/>
        <end position="892"/>
    </location>
</feature>
<evidence type="ECO:0000259" key="3">
    <source>
        <dbReference type="SMART" id="SM01300"/>
    </source>
</evidence>
<evidence type="ECO:0000256" key="2">
    <source>
        <dbReference type="SAM" id="MobiDB-lite"/>
    </source>
</evidence>
<feature type="region of interest" description="Disordered" evidence="2">
    <location>
        <begin position="982"/>
        <end position="1004"/>
    </location>
</feature>
<feature type="region of interest" description="Disordered" evidence="2">
    <location>
        <begin position="660"/>
        <end position="695"/>
    </location>
</feature>
<gene>
    <name evidence="4" type="ORF">HCN44_006971</name>
</gene>
<dbReference type="GO" id="GO:0044545">
    <property type="term" value="C:NSL complex"/>
    <property type="evidence" value="ECO:0007669"/>
    <property type="project" value="TreeGrafter"/>
</dbReference>
<dbReference type="PANTHER" id="PTHR22443">
    <property type="entry name" value="NON-SPECIFIC LETHAL 1, ISOFORM M"/>
    <property type="match status" value="1"/>
</dbReference>
<feature type="compositionally biased region" description="Acidic residues" evidence="2">
    <location>
        <begin position="1252"/>
        <end position="1261"/>
    </location>
</feature>